<evidence type="ECO:0000259" key="3">
    <source>
        <dbReference type="Pfam" id="PF16371"/>
    </source>
</evidence>
<name>A0A1V9EEG3_9BACT</name>
<dbReference type="InterPro" id="IPR032288">
    <property type="entry name" value="Metallophos_C"/>
</dbReference>
<proteinExistence type="predicted"/>
<keyword evidence="1" id="KW-0732">Signal</keyword>
<dbReference type="STRING" id="354355.SAMN05660816_03743"/>
<evidence type="ECO:0000313" key="4">
    <source>
        <dbReference type="EMBL" id="OQP44506.1"/>
    </source>
</evidence>
<sequence length="487" mass="53761">MQRRHFLRSLGLLSAIPVVPAAAMANAGAGVNAAGTVTGKVTAQGKGIGNVVISDGFNVTTTDASGKYSLIVHDQAQFVFISLPSGYAIPNEKGIARFYERIKRGTTGQVVDFPLTKLGMTDDKHAFIVWGDTQILDKEDANKLKTIAAPDTRNLVKELGNVPIHGIGCGDLVFDHFELFPDYKEAVATTGIPFFQVIGNHDIDYGSRSDEQSTDTFHQHFGPGYYSFNRGKIHYVVLDNVFYIGAHRYIGYLHENQLAWLEKDLQTVPAGSTVVVSLHIPLDDSLKGARKNGKEAGTSNRDSLFSLLKSYKVHFMTGHTHFNVNWVEGNMMEHNHGTVCGAWWSGPICGDGTPCGYGVYEVNGEEIKWYYKSTGYPKSKQHIIFKKGEVSAKPDAVVANVWNWDPQWKVEWLEDGNDKGVMEQIVGFDPEAFKLYKGGSLPVRHTWVEPIETDHLFAAVPSASAKSITVKVTDRFGNVYTEKLELA</sequence>
<keyword evidence="5" id="KW-1185">Reference proteome</keyword>
<protein>
    <submittedName>
        <fullName evidence="4">Metallophosphoesterase</fullName>
    </submittedName>
</protein>
<dbReference type="EMBL" id="LVXG01000034">
    <property type="protein sequence ID" value="OQP44506.1"/>
    <property type="molecule type" value="Genomic_DNA"/>
</dbReference>
<feature type="domain" description="Calcineurin-like phosphoesterase C-terminal" evidence="2">
    <location>
        <begin position="333"/>
        <end position="480"/>
    </location>
</feature>
<evidence type="ECO:0000313" key="5">
    <source>
        <dbReference type="Proteomes" id="UP000192610"/>
    </source>
</evidence>
<feature type="chain" id="PRO_5010728811" evidence="1">
    <location>
        <begin position="30"/>
        <end position="487"/>
    </location>
</feature>
<dbReference type="SUPFAM" id="SSF56300">
    <property type="entry name" value="Metallo-dependent phosphatases"/>
    <property type="match status" value="1"/>
</dbReference>
<dbReference type="InterPro" id="IPR032285">
    <property type="entry name" value="Metallophos_N"/>
</dbReference>
<dbReference type="PANTHER" id="PTHR43143:SF1">
    <property type="entry name" value="SERINE_THREONINE-PROTEIN PHOSPHATASE CPPED1"/>
    <property type="match status" value="1"/>
</dbReference>
<evidence type="ECO:0000256" key="1">
    <source>
        <dbReference type="SAM" id="SignalP"/>
    </source>
</evidence>
<reference evidence="5" key="1">
    <citation type="submission" date="2016-04" db="EMBL/GenBank/DDBJ databases">
        <authorList>
            <person name="Chen L."/>
            <person name="Zhuang W."/>
            <person name="Wang G."/>
        </authorList>
    </citation>
    <scope>NUCLEOTIDE SEQUENCE [LARGE SCALE GENOMIC DNA]</scope>
    <source>
        <strain evidence="5">17621</strain>
    </source>
</reference>
<feature type="signal peptide" evidence="1">
    <location>
        <begin position="1"/>
        <end position="29"/>
    </location>
</feature>
<dbReference type="Proteomes" id="UP000192610">
    <property type="component" value="Unassembled WGS sequence"/>
</dbReference>
<comment type="caution">
    <text evidence="4">The sequence shown here is derived from an EMBL/GenBank/DDBJ whole genome shotgun (WGS) entry which is preliminary data.</text>
</comment>
<accession>A0A1V9EEG3</accession>
<organism evidence="4 5">
    <name type="scientific">Niastella yeongjuensis</name>
    <dbReference type="NCBI Taxonomy" id="354355"/>
    <lineage>
        <taxon>Bacteria</taxon>
        <taxon>Pseudomonadati</taxon>
        <taxon>Bacteroidota</taxon>
        <taxon>Chitinophagia</taxon>
        <taxon>Chitinophagales</taxon>
        <taxon>Chitinophagaceae</taxon>
        <taxon>Niastella</taxon>
    </lineage>
</organism>
<dbReference type="AlphaFoldDB" id="A0A1V9EEG3"/>
<dbReference type="Pfam" id="PF16370">
    <property type="entry name" value="MetallophosC"/>
    <property type="match status" value="1"/>
</dbReference>
<feature type="domain" description="Calcineurin-like phosphoesterase N-terminal" evidence="3">
    <location>
        <begin position="39"/>
        <end position="114"/>
    </location>
</feature>
<gene>
    <name evidence="4" type="ORF">A4H97_09020</name>
</gene>
<evidence type="ECO:0000259" key="2">
    <source>
        <dbReference type="Pfam" id="PF16370"/>
    </source>
</evidence>
<dbReference type="RefSeq" id="WP_081202559.1">
    <property type="nucleotide sequence ID" value="NZ_FOCZ01000006.1"/>
</dbReference>
<dbReference type="OrthoDB" id="1776264at2"/>
<dbReference type="Gene3D" id="3.60.21.10">
    <property type="match status" value="1"/>
</dbReference>
<dbReference type="InterPro" id="IPR051918">
    <property type="entry name" value="STPP_CPPED1"/>
</dbReference>
<dbReference type="InterPro" id="IPR029052">
    <property type="entry name" value="Metallo-depent_PP-like"/>
</dbReference>
<dbReference type="PANTHER" id="PTHR43143">
    <property type="entry name" value="METALLOPHOSPHOESTERASE, CALCINEURIN SUPERFAMILY"/>
    <property type="match status" value="1"/>
</dbReference>
<dbReference type="Pfam" id="PF16371">
    <property type="entry name" value="MetallophosN"/>
    <property type="match status" value="1"/>
</dbReference>